<dbReference type="InterPro" id="IPR036388">
    <property type="entry name" value="WH-like_DNA-bd_sf"/>
</dbReference>
<dbReference type="Proteomes" id="UP000196074">
    <property type="component" value="Unassembled WGS sequence"/>
</dbReference>
<dbReference type="InterPro" id="IPR000281">
    <property type="entry name" value="HTH_RpiR"/>
</dbReference>
<dbReference type="Gene3D" id="3.40.50.10490">
    <property type="entry name" value="Glucose-6-phosphate isomerase like protein, domain 1"/>
    <property type="match status" value="1"/>
</dbReference>
<dbReference type="GO" id="GO:0003700">
    <property type="term" value="F:DNA-binding transcription factor activity"/>
    <property type="evidence" value="ECO:0007669"/>
    <property type="project" value="InterPro"/>
</dbReference>
<dbReference type="PROSITE" id="PS51071">
    <property type="entry name" value="HTH_RPIR"/>
    <property type="match status" value="1"/>
</dbReference>
<dbReference type="InterPro" id="IPR047640">
    <property type="entry name" value="RpiR-like"/>
</dbReference>
<dbReference type="Gene3D" id="1.10.10.10">
    <property type="entry name" value="Winged helix-like DNA-binding domain superfamily/Winged helix DNA-binding domain"/>
    <property type="match status" value="1"/>
</dbReference>
<name>A0A1Y4QZM2_9ENTE</name>
<evidence type="ECO:0000313" key="3">
    <source>
        <dbReference type="Proteomes" id="UP000196074"/>
    </source>
</evidence>
<dbReference type="SUPFAM" id="SSF53697">
    <property type="entry name" value="SIS domain"/>
    <property type="match status" value="1"/>
</dbReference>
<dbReference type="AlphaFoldDB" id="A0A1Y4QZM2"/>
<reference evidence="3" key="1">
    <citation type="submission" date="2017-04" db="EMBL/GenBank/DDBJ databases">
        <title>Function of individual gut microbiota members based on whole genome sequencing of pure cultures obtained from chicken caecum.</title>
        <authorList>
            <person name="Medvecky M."/>
            <person name="Cejkova D."/>
            <person name="Polansky O."/>
            <person name="Karasova D."/>
            <person name="Kubasova T."/>
            <person name="Cizek A."/>
            <person name="Rychlik I."/>
        </authorList>
    </citation>
    <scope>NUCLEOTIDE SEQUENCE [LARGE SCALE GENOMIC DNA]</scope>
    <source>
        <strain evidence="3">An144</strain>
    </source>
</reference>
<dbReference type="PANTHER" id="PTHR30514">
    <property type="entry name" value="GLUCOKINASE"/>
    <property type="match status" value="1"/>
</dbReference>
<dbReference type="InterPro" id="IPR046348">
    <property type="entry name" value="SIS_dom_sf"/>
</dbReference>
<dbReference type="InterPro" id="IPR009057">
    <property type="entry name" value="Homeodomain-like_sf"/>
</dbReference>
<sequence>MIMDKLNMMINYSDESSTKYIISNFIKNNIIKIPNMTITQLASACYTSKGQISKYIQSLGYETMQDFKLDCIEYIESIPRTDKTIYSIEKNIKDQYESFTKDIIYSLQYTLKTIDIILLKQLIEDIQHSKRIFVYAHGHARTLCTYIQNELSIKLKEVIICDVDFMKTYHFEEIDLLLLISVNGNTFYFDRNIVHNILEKNVNTWLISCNQQLKFSKNFLYVPTENNQYNDYILRHIIDYILRY</sequence>
<feature type="domain" description="HTH rpiR-type" evidence="1">
    <location>
        <begin position="2"/>
        <end position="78"/>
    </location>
</feature>
<dbReference type="GO" id="GO:1901135">
    <property type="term" value="P:carbohydrate derivative metabolic process"/>
    <property type="evidence" value="ECO:0007669"/>
    <property type="project" value="InterPro"/>
</dbReference>
<accession>A0A1Y4QZM2</accession>
<gene>
    <name evidence="2" type="ORF">B5E88_07950</name>
</gene>
<evidence type="ECO:0000313" key="2">
    <source>
        <dbReference type="EMBL" id="OUQ09952.1"/>
    </source>
</evidence>
<dbReference type="EMBL" id="NFLC01000014">
    <property type="protein sequence ID" value="OUQ09952.1"/>
    <property type="molecule type" value="Genomic_DNA"/>
</dbReference>
<dbReference type="SUPFAM" id="SSF46689">
    <property type="entry name" value="Homeodomain-like"/>
    <property type="match status" value="1"/>
</dbReference>
<proteinExistence type="predicted"/>
<organism evidence="2 3">
    <name type="scientific">Enterococcus cecorum</name>
    <dbReference type="NCBI Taxonomy" id="44008"/>
    <lineage>
        <taxon>Bacteria</taxon>
        <taxon>Bacillati</taxon>
        <taxon>Bacillota</taxon>
        <taxon>Bacilli</taxon>
        <taxon>Lactobacillales</taxon>
        <taxon>Enterococcaceae</taxon>
        <taxon>Enterococcus</taxon>
    </lineage>
</organism>
<dbReference type="GO" id="GO:0097367">
    <property type="term" value="F:carbohydrate derivative binding"/>
    <property type="evidence" value="ECO:0007669"/>
    <property type="project" value="InterPro"/>
</dbReference>
<evidence type="ECO:0000259" key="1">
    <source>
        <dbReference type="PROSITE" id="PS51071"/>
    </source>
</evidence>
<comment type="caution">
    <text evidence="2">The sequence shown here is derived from an EMBL/GenBank/DDBJ whole genome shotgun (WGS) entry which is preliminary data.</text>
</comment>
<dbReference type="GO" id="GO:0003677">
    <property type="term" value="F:DNA binding"/>
    <property type="evidence" value="ECO:0007669"/>
    <property type="project" value="InterPro"/>
</dbReference>
<protein>
    <recommendedName>
        <fullName evidence="1">HTH rpiR-type domain-containing protein</fullName>
    </recommendedName>
</protein>
<dbReference type="PANTHER" id="PTHR30514:SF1">
    <property type="entry name" value="HTH-TYPE TRANSCRIPTIONAL REGULATOR HEXR-RELATED"/>
    <property type="match status" value="1"/>
</dbReference>